<evidence type="ECO:0000313" key="2">
    <source>
        <dbReference type="EMBL" id="LAB33719.1"/>
    </source>
</evidence>
<feature type="transmembrane region" description="Helical" evidence="1">
    <location>
        <begin position="20"/>
        <end position="42"/>
    </location>
</feature>
<proteinExistence type="predicted"/>
<sequence>MSISILPLLLPIPACRKSYLFFIFKYYLFVEASVTLCSWINSESLSHLLFYIFLKCFFFILKIHFAPFPLPLLNIDLRLWLLQVRFKWEVAAHSKSFQRPGELQIADPFQHHTSQQEKHPPITALHQLEKEWEEFDF</sequence>
<keyword evidence="1" id="KW-0812">Transmembrane</keyword>
<reference evidence="2" key="2">
    <citation type="submission" date="2017-11" db="EMBL/GenBank/DDBJ databases">
        <title>Coralsnake Venomics: Analyses of Venom Gland Transcriptomes and Proteomes of Six Brazilian Taxa.</title>
        <authorList>
            <person name="Aird S.D."/>
            <person name="Jorge da Silva N."/>
            <person name="Qiu L."/>
            <person name="Villar-Briones A."/>
            <person name="Aparecida-Saddi V."/>
            <person name="Campos-Telles M.P."/>
            <person name="Grau M."/>
            <person name="Mikheyev A.S."/>
        </authorList>
    </citation>
    <scope>NUCLEOTIDE SEQUENCE</scope>
    <source>
        <tissue evidence="2">Venom_gland</tissue>
    </source>
</reference>
<organism evidence="2">
    <name type="scientific">Micrurus spixii</name>
    <name type="common">Amazon coral snake</name>
    <dbReference type="NCBI Taxonomy" id="129469"/>
    <lineage>
        <taxon>Eukaryota</taxon>
        <taxon>Metazoa</taxon>
        <taxon>Chordata</taxon>
        <taxon>Craniata</taxon>
        <taxon>Vertebrata</taxon>
        <taxon>Euteleostomi</taxon>
        <taxon>Lepidosauria</taxon>
        <taxon>Squamata</taxon>
        <taxon>Bifurcata</taxon>
        <taxon>Unidentata</taxon>
        <taxon>Episquamata</taxon>
        <taxon>Toxicofera</taxon>
        <taxon>Serpentes</taxon>
        <taxon>Colubroidea</taxon>
        <taxon>Elapidae</taxon>
        <taxon>Elapinae</taxon>
        <taxon>Micrurus</taxon>
    </lineage>
</organism>
<accession>A0A2D4MKZ7</accession>
<dbReference type="EMBL" id="IACM01111151">
    <property type="protein sequence ID" value="LAB33719.1"/>
    <property type="molecule type" value="Transcribed_RNA"/>
</dbReference>
<keyword evidence="1" id="KW-1133">Transmembrane helix</keyword>
<evidence type="ECO:0000256" key="1">
    <source>
        <dbReference type="SAM" id="Phobius"/>
    </source>
</evidence>
<protein>
    <submittedName>
        <fullName evidence="2">Uncharacterized protein</fullName>
    </submittedName>
</protein>
<dbReference type="AlphaFoldDB" id="A0A2D4MKZ7"/>
<reference evidence="2" key="1">
    <citation type="submission" date="2017-07" db="EMBL/GenBank/DDBJ databases">
        <authorList>
            <person name="Mikheyev A."/>
            <person name="Grau M."/>
        </authorList>
    </citation>
    <scope>NUCLEOTIDE SEQUENCE</scope>
    <source>
        <tissue evidence="2">Venom_gland</tissue>
    </source>
</reference>
<keyword evidence="1" id="KW-0472">Membrane</keyword>
<name>A0A2D4MKZ7_9SAUR</name>
<feature type="transmembrane region" description="Helical" evidence="1">
    <location>
        <begin position="48"/>
        <end position="73"/>
    </location>
</feature>